<evidence type="ECO:0000259" key="4">
    <source>
        <dbReference type="PROSITE" id="PS50983"/>
    </source>
</evidence>
<comment type="similarity">
    <text evidence="1">Belongs to the bacterial solute-binding protein 8 family.</text>
</comment>
<evidence type="ECO:0000256" key="3">
    <source>
        <dbReference type="SAM" id="Phobius"/>
    </source>
</evidence>
<organism evidence="5 6">
    <name type="scientific">Sutcliffiella horikoshii</name>
    <dbReference type="NCBI Taxonomy" id="79883"/>
    <lineage>
        <taxon>Bacteria</taxon>
        <taxon>Bacillati</taxon>
        <taxon>Bacillota</taxon>
        <taxon>Bacilli</taxon>
        <taxon>Bacillales</taxon>
        <taxon>Bacillaceae</taxon>
        <taxon>Sutcliffiella</taxon>
    </lineage>
</organism>
<accession>A0A5D4TG90</accession>
<dbReference type="SUPFAM" id="SSF53807">
    <property type="entry name" value="Helical backbone' metal receptor"/>
    <property type="match status" value="1"/>
</dbReference>
<dbReference type="NCBIfam" id="NF038402">
    <property type="entry name" value="TroA_like"/>
    <property type="match status" value="1"/>
</dbReference>
<evidence type="ECO:0000256" key="2">
    <source>
        <dbReference type="ARBA" id="ARBA00022729"/>
    </source>
</evidence>
<evidence type="ECO:0000256" key="1">
    <source>
        <dbReference type="ARBA" id="ARBA00008814"/>
    </source>
</evidence>
<protein>
    <submittedName>
        <fullName evidence="5">ABC transporter substrate-binding protein</fullName>
    </submittedName>
</protein>
<dbReference type="PROSITE" id="PS50983">
    <property type="entry name" value="FE_B12_PBP"/>
    <property type="match status" value="1"/>
</dbReference>
<feature type="transmembrane region" description="Helical" evidence="3">
    <location>
        <begin position="7"/>
        <end position="29"/>
    </location>
</feature>
<gene>
    <name evidence="5" type="ORF">FZC75_08770</name>
</gene>
<feature type="domain" description="Fe/B12 periplasmic-binding" evidence="4">
    <location>
        <begin position="76"/>
        <end position="330"/>
    </location>
</feature>
<sequence>MEQIKQKWGIIGLVFILIVGILTGCGSISKETNGNVNDAAIDENKSSEEQSQNSAFPITITDDSGQEITIEKEPESIISMQPSNTEIAYALGLGDKMIGVSDYCNYPAETADVEKVGGQDMNAEMILTLMPDVIFVTDYHHQNHDAILKQYEEAGISVIVIGSESSFADVYETIEMIGKATGTTVKAEELVANMKERLLAVQEKAKQVTEKKKVWVEVSPAPDIFTTGQGTFMHEMLESIQAENAAGNQEGWVKLTEEEIVQLNPDVIITTYGYYVDNPKEGVMARSGWGEVPAIKDGNVHDVDSDTVTRPGPRLIEGVEHLAKLIYPEIFE</sequence>
<comment type="caution">
    <text evidence="5">The sequence shown here is derived from an EMBL/GenBank/DDBJ whole genome shotgun (WGS) entry which is preliminary data.</text>
</comment>
<dbReference type="PROSITE" id="PS51257">
    <property type="entry name" value="PROKAR_LIPOPROTEIN"/>
    <property type="match status" value="1"/>
</dbReference>
<proteinExistence type="inferred from homology"/>
<dbReference type="CDD" id="cd01143">
    <property type="entry name" value="YvrC"/>
    <property type="match status" value="1"/>
</dbReference>
<evidence type="ECO:0000313" key="6">
    <source>
        <dbReference type="Proteomes" id="UP000324517"/>
    </source>
</evidence>
<dbReference type="AlphaFoldDB" id="A0A5D4TG90"/>
<dbReference type="InterPro" id="IPR054828">
    <property type="entry name" value="Vit_B12_bind_prot"/>
</dbReference>
<evidence type="ECO:0000313" key="5">
    <source>
        <dbReference type="EMBL" id="TYS73134.1"/>
    </source>
</evidence>
<dbReference type="EMBL" id="VTET01000003">
    <property type="protein sequence ID" value="TYS73134.1"/>
    <property type="molecule type" value="Genomic_DNA"/>
</dbReference>
<keyword evidence="3" id="KW-0472">Membrane</keyword>
<keyword evidence="2" id="KW-0732">Signal</keyword>
<dbReference type="Proteomes" id="UP000324517">
    <property type="component" value="Unassembled WGS sequence"/>
</dbReference>
<dbReference type="Pfam" id="PF01497">
    <property type="entry name" value="Peripla_BP_2"/>
    <property type="match status" value="1"/>
</dbReference>
<name>A0A5D4TG90_9BACI</name>
<keyword evidence="3" id="KW-1133">Transmembrane helix</keyword>
<dbReference type="PANTHER" id="PTHR30535">
    <property type="entry name" value="VITAMIN B12-BINDING PROTEIN"/>
    <property type="match status" value="1"/>
</dbReference>
<dbReference type="GO" id="GO:0071281">
    <property type="term" value="P:cellular response to iron ion"/>
    <property type="evidence" value="ECO:0007669"/>
    <property type="project" value="TreeGrafter"/>
</dbReference>
<dbReference type="Gene3D" id="3.40.50.1980">
    <property type="entry name" value="Nitrogenase molybdenum iron protein domain"/>
    <property type="match status" value="2"/>
</dbReference>
<dbReference type="PANTHER" id="PTHR30535:SF34">
    <property type="entry name" value="MOLYBDATE-BINDING PROTEIN MOLA"/>
    <property type="match status" value="1"/>
</dbReference>
<dbReference type="InterPro" id="IPR002491">
    <property type="entry name" value="ABC_transptr_periplasmic_BD"/>
</dbReference>
<keyword evidence="3" id="KW-0812">Transmembrane</keyword>
<dbReference type="RefSeq" id="WP_010199354.1">
    <property type="nucleotide sequence ID" value="NZ_JBNILM010000002.1"/>
</dbReference>
<dbReference type="InterPro" id="IPR050902">
    <property type="entry name" value="ABC_Transporter_SBP"/>
</dbReference>
<dbReference type="OrthoDB" id="9816357at2"/>
<reference evidence="5 6" key="1">
    <citation type="submission" date="2019-08" db="EMBL/GenBank/DDBJ databases">
        <title>Bacillus genomes from the desert of Cuatro Cienegas, Coahuila.</title>
        <authorList>
            <person name="Olmedo-Alvarez G."/>
        </authorList>
    </citation>
    <scope>NUCLEOTIDE SEQUENCE [LARGE SCALE GENOMIC DNA]</scope>
    <source>
        <strain evidence="5 6">CH98b_3T</strain>
    </source>
</reference>